<feature type="binding site" evidence="8">
    <location>
        <begin position="134"/>
        <end position="137"/>
    </location>
    <ligand>
        <name>4-CDP-2-C-methyl-D-erythritol 2-phosphate</name>
        <dbReference type="ChEBI" id="CHEBI:57919"/>
    </ligand>
</feature>
<dbReference type="PANTHER" id="PTHR43181">
    <property type="entry name" value="2-C-METHYL-D-ERYTHRITOL 2,4-CYCLODIPHOSPHATE SYNTHASE, CHLOROPLASTIC"/>
    <property type="match status" value="1"/>
</dbReference>
<dbReference type="InterPro" id="IPR036571">
    <property type="entry name" value="MECDP_synthase_sf"/>
</dbReference>
<dbReference type="InterPro" id="IPR003526">
    <property type="entry name" value="MECDP_synthase"/>
</dbReference>
<dbReference type="UniPathway" id="UPA00056">
    <property type="reaction ID" value="UER00095"/>
</dbReference>
<dbReference type="FunFam" id="3.30.1330.50:FF:000001">
    <property type="entry name" value="2-C-methyl-D-erythritol 2,4-cyclodiphosphate synthase"/>
    <property type="match status" value="1"/>
</dbReference>
<comment type="subunit">
    <text evidence="8">Homotrimer.</text>
</comment>
<proteinExistence type="inferred from homology"/>
<dbReference type="HAMAP" id="MF_00107">
    <property type="entry name" value="IspF"/>
    <property type="match status" value="1"/>
</dbReference>
<evidence type="ECO:0000256" key="2">
    <source>
        <dbReference type="ARBA" id="ARBA00004709"/>
    </source>
</evidence>
<dbReference type="EMBL" id="AAVP02000001">
    <property type="protein sequence ID" value="EDK25753.1"/>
    <property type="molecule type" value="Genomic_DNA"/>
</dbReference>
<accession>A5KKA0</accession>
<evidence type="ECO:0000256" key="8">
    <source>
        <dbReference type="HAMAP-Rule" id="MF_00107"/>
    </source>
</evidence>
<feature type="domain" description="2-C-methyl-D-erythritol 2,4-cyclodiphosphate synthase" evidence="10">
    <location>
        <begin position="3"/>
        <end position="156"/>
    </location>
</feature>
<name>A5KKA0_9FIRM</name>
<reference evidence="11 12" key="2">
    <citation type="submission" date="2007-04" db="EMBL/GenBank/DDBJ databases">
        <title>Draft genome sequence of Ruminococcus torques (ATCC 27756).</title>
        <authorList>
            <person name="Sudarsanam P."/>
            <person name="Ley R."/>
            <person name="Guruge J."/>
            <person name="Turnbaugh P.J."/>
            <person name="Mahowald M."/>
            <person name="Liep D."/>
            <person name="Gordon J."/>
        </authorList>
    </citation>
    <scope>NUCLEOTIDE SEQUENCE [LARGE SCALE GENOMIC DNA]</scope>
    <source>
        <strain evidence="11 12">ATCC 27756</strain>
    </source>
</reference>
<evidence type="ECO:0000256" key="5">
    <source>
        <dbReference type="ARBA" id="ARBA00022723"/>
    </source>
</evidence>
<dbReference type="PROSITE" id="PS01350">
    <property type="entry name" value="ISPF"/>
    <property type="match status" value="1"/>
</dbReference>
<feature type="binding site" evidence="8">
    <location>
        <position position="10"/>
    </location>
    <ligand>
        <name>a divalent metal cation</name>
        <dbReference type="ChEBI" id="CHEBI:60240"/>
    </ligand>
</feature>
<feature type="binding site" evidence="8">
    <location>
        <position position="44"/>
    </location>
    <ligand>
        <name>a divalent metal cation</name>
        <dbReference type="ChEBI" id="CHEBI:60240"/>
    </ligand>
</feature>
<evidence type="ECO:0000313" key="12">
    <source>
        <dbReference type="Proteomes" id="UP000003577"/>
    </source>
</evidence>
<protein>
    <recommendedName>
        <fullName evidence="4 8">2-C-methyl-D-erythritol 2,4-cyclodiphosphate synthase</fullName>
        <shortName evidence="8">MECDP-synthase</shortName>
        <shortName evidence="8">MECPP-synthase</shortName>
        <shortName evidence="8">MECPS</shortName>
        <ecNumber evidence="4 8">4.6.1.12</ecNumber>
    </recommendedName>
</protein>
<evidence type="ECO:0000256" key="9">
    <source>
        <dbReference type="RuleBase" id="RU004395"/>
    </source>
</evidence>
<dbReference type="PaxDb" id="411460-RUMTOR_00651"/>
<keyword evidence="7 8" id="KW-0456">Lyase</keyword>
<dbReference type="GO" id="GO:0019288">
    <property type="term" value="P:isopentenyl diphosphate biosynthetic process, methylerythritol 4-phosphate pathway"/>
    <property type="evidence" value="ECO:0007669"/>
    <property type="project" value="UniProtKB-UniRule"/>
</dbReference>
<dbReference type="GO" id="GO:0046872">
    <property type="term" value="F:metal ion binding"/>
    <property type="evidence" value="ECO:0007669"/>
    <property type="project" value="UniProtKB-KW"/>
</dbReference>
<dbReference type="NCBIfam" id="TIGR00151">
    <property type="entry name" value="ispF"/>
    <property type="match status" value="1"/>
</dbReference>
<dbReference type="Proteomes" id="UP000003577">
    <property type="component" value="Unassembled WGS sequence"/>
</dbReference>
<dbReference type="PANTHER" id="PTHR43181:SF1">
    <property type="entry name" value="2-C-METHYL-D-ERYTHRITOL 2,4-CYCLODIPHOSPHATE SYNTHASE, CHLOROPLASTIC"/>
    <property type="match status" value="1"/>
</dbReference>
<dbReference type="AlphaFoldDB" id="A5KKA0"/>
<reference evidence="11 12" key="1">
    <citation type="submission" date="2007-03" db="EMBL/GenBank/DDBJ databases">
        <authorList>
            <person name="Fulton L."/>
            <person name="Clifton S."/>
            <person name="Fulton B."/>
            <person name="Xu J."/>
            <person name="Minx P."/>
            <person name="Pepin K.H."/>
            <person name="Johnson M."/>
            <person name="Thiruvilangam P."/>
            <person name="Bhonagiri V."/>
            <person name="Nash W.E."/>
            <person name="Mardis E.R."/>
            <person name="Wilson R.K."/>
        </authorList>
    </citation>
    <scope>NUCLEOTIDE SEQUENCE [LARGE SCALE GENOMIC DNA]</scope>
    <source>
        <strain evidence="11 12">ATCC 27756</strain>
    </source>
</reference>
<evidence type="ECO:0000256" key="7">
    <source>
        <dbReference type="ARBA" id="ARBA00023239"/>
    </source>
</evidence>
<dbReference type="SUPFAM" id="SSF69765">
    <property type="entry name" value="IpsF-like"/>
    <property type="match status" value="1"/>
</dbReference>
<dbReference type="GO" id="GO:0008685">
    <property type="term" value="F:2-C-methyl-D-erythritol 2,4-cyclodiphosphate synthase activity"/>
    <property type="evidence" value="ECO:0007669"/>
    <property type="project" value="UniProtKB-UniRule"/>
</dbReference>
<dbReference type="HOGENOM" id="CLU_084630_2_0_9"/>
<comment type="caution">
    <text evidence="8">Lacks conserved residue(s) required for the propagation of feature annotation.</text>
</comment>
<evidence type="ECO:0000256" key="4">
    <source>
        <dbReference type="ARBA" id="ARBA00012579"/>
    </source>
</evidence>
<dbReference type="GO" id="GO:0016114">
    <property type="term" value="P:terpenoid biosynthetic process"/>
    <property type="evidence" value="ECO:0007669"/>
    <property type="project" value="InterPro"/>
</dbReference>
<evidence type="ECO:0000313" key="11">
    <source>
        <dbReference type="EMBL" id="EDK25753.1"/>
    </source>
</evidence>
<feature type="site" description="Transition state stabilizer" evidence="8">
    <location>
        <position position="36"/>
    </location>
</feature>
<dbReference type="CDD" id="cd00554">
    <property type="entry name" value="MECDP_synthase"/>
    <property type="match status" value="1"/>
</dbReference>
<dbReference type="Gene3D" id="3.30.1330.50">
    <property type="entry name" value="2-C-methyl-D-erythritol 2,4-cyclodiphosphate synthase"/>
    <property type="match status" value="1"/>
</dbReference>
<feature type="binding site" evidence="8">
    <location>
        <begin position="58"/>
        <end position="60"/>
    </location>
    <ligand>
        <name>4-CDP-2-C-methyl-D-erythritol 2-phosphate</name>
        <dbReference type="ChEBI" id="CHEBI:57919"/>
    </ligand>
</feature>
<feature type="binding site" evidence="8">
    <location>
        <position position="12"/>
    </location>
    <ligand>
        <name>a divalent metal cation</name>
        <dbReference type="ChEBI" id="CHEBI:60240"/>
    </ligand>
</feature>
<comment type="cofactor">
    <cofactor evidence="8">
        <name>a divalent metal cation</name>
        <dbReference type="ChEBI" id="CHEBI:60240"/>
    </cofactor>
    <text evidence="8">Binds 1 divalent metal cation per subunit.</text>
</comment>
<gene>
    <name evidence="8 11" type="primary">ispF</name>
    <name evidence="11" type="ORF">RUMTOR_00651</name>
</gene>
<comment type="pathway">
    <text evidence="2 8">Isoprenoid biosynthesis; isopentenyl diphosphate biosynthesis via DXP pathway; isopentenyl diphosphate from 1-deoxy-D-xylulose 5-phosphate: step 4/6.</text>
</comment>
<evidence type="ECO:0000256" key="1">
    <source>
        <dbReference type="ARBA" id="ARBA00000200"/>
    </source>
</evidence>
<dbReference type="Pfam" id="PF02542">
    <property type="entry name" value="YgbB"/>
    <property type="match status" value="1"/>
</dbReference>
<feature type="binding site" evidence="8">
    <location>
        <begin position="63"/>
        <end position="67"/>
    </location>
    <ligand>
        <name>4-CDP-2-C-methyl-D-erythritol 2-phosphate</name>
        <dbReference type="ChEBI" id="CHEBI:57919"/>
    </ligand>
</feature>
<dbReference type="InterPro" id="IPR020555">
    <property type="entry name" value="MECDP_synthase_CS"/>
</dbReference>
<feature type="site" description="Transition state stabilizer" evidence="8">
    <location>
        <position position="135"/>
    </location>
</feature>
<feature type="binding site" evidence="8">
    <location>
        <begin position="36"/>
        <end position="37"/>
    </location>
    <ligand>
        <name>4-CDP-2-C-methyl-D-erythritol 2-phosphate</name>
        <dbReference type="ChEBI" id="CHEBI:57919"/>
    </ligand>
</feature>
<evidence type="ECO:0000256" key="3">
    <source>
        <dbReference type="ARBA" id="ARBA00008480"/>
    </source>
</evidence>
<dbReference type="EC" id="4.6.1.12" evidence="4 8"/>
<feature type="binding site" evidence="8">
    <location>
        <begin position="10"/>
        <end position="12"/>
    </location>
    <ligand>
        <name>4-CDP-2-C-methyl-D-erythritol 2-phosphate</name>
        <dbReference type="ChEBI" id="CHEBI:57919"/>
    </ligand>
</feature>
<comment type="similarity">
    <text evidence="3 8 9">Belongs to the IspF family.</text>
</comment>
<evidence type="ECO:0000256" key="6">
    <source>
        <dbReference type="ARBA" id="ARBA00023229"/>
    </source>
</evidence>
<evidence type="ECO:0000259" key="10">
    <source>
        <dbReference type="Pfam" id="PF02542"/>
    </source>
</evidence>
<sequence length="185" mass="20074">MSMRVGMGYDVHRLAEDRKMILGGVEIPYEKGLLGHSDADVLVHAIMDALLGAAALGDIGKHFPDTDPEYKGISSIRLLKHVGGLLDENRYMIENIDATIIAQRPKMRPYIDTMRQNIADALCIEIDQVNVKATTEEGLGFTGDGEGISSQAICAIEKYTNYSSTDVSSDCGMCGGCCSRIGRNE</sequence>
<keyword evidence="5 8" id="KW-0479">Metal-binding</keyword>
<comment type="catalytic activity">
    <reaction evidence="1 8 9">
        <text>4-CDP-2-C-methyl-D-erythritol 2-phosphate = 2-C-methyl-D-erythritol 2,4-cyclic diphosphate + CMP</text>
        <dbReference type="Rhea" id="RHEA:23864"/>
        <dbReference type="ChEBI" id="CHEBI:57919"/>
        <dbReference type="ChEBI" id="CHEBI:58483"/>
        <dbReference type="ChEBI" id="CHEBI:60377"/>
        <dbReference type="EC" id="4.6.1.12"/>
    </reaction>
</comment>
<comment type="function">
    <text evidence="8">Involved in the biosynthesis of isopentenyl diphosphate (IPP) and dimethylallyl diphosphate (DMAPP), two major building blocks of isoprenoid compounds. Catalyzes the conversion of 4-diphosphocytidyl-2-C-methyl-D-erythritol 2-phosphate (CDP-ME2P) to 2-C-methyl-D-erythritol 2,4-cyclodiphosphate (ME-CPP) with a corresponding release of cytidine 5-monophosphate (CMP).</text>
</comment>
<organism evidence="11 12">
    <name type="scientific">[Ruminococcus] torques ATCC 27756</name>
    <dbReference type="NCBI Taxonomy" id="411460"/>
    <lineage>
        <taxon>Bacteria</taxon>
        <taxon>Bacillati</taxon>
        <taxon>Bacillota</taxon>
        <taxon>Clostridia</taxon>
        <taxon>Lachnospirales</taxon>
        <taxon>Lachnospiraceae</taxon>
        <taxon>Mediterraneibacter</taxon>
    </lineage>
</organism>
<comment type="caution">
    <text evidence="11">The sequence shown here is derived from an EMBL/GenBank/DDBJ whole genome shotgun (WGS) entry which is preliminary data.</text>
</comment>
<feature type="binding site" evidence="8">
    <location>
        <position position="141"/>
    </location>
    <ligand>
        <name>4-CDP-2-C-methyl-D-erythritol 2-phosphate</name>
        <dbReference type="ChEBI" id="CHEBI:57919"/>
    </ligand>
</feature>
<keyword evidence="6 8" id="KW-0414">Isoprene biosynthesis</keyword>